<dbReference type="Proteomes" id="UP000092876">
    <property type="component" value="Unassembled WGS sequence"/>
</dbReference>
<sequence>MKLIAHRLNKKRAAGHKLLKELRIDFALFIKATRRL</sequence>
<accession>A0A1C3IQT6</accession>
<dbReference type="AlphaFoldDB" id="A0A1C3IQT6"/>
<reference evidence="2" key="1">
    <citation type="submission" date="2016-06" db="EMBL/GenBank/DDBJ databases">
        <authorList>
            <person name="Rodrigo-Torres Lidia"/>
            <person name="Arahal R.David."/>
        </authorList>
    </citation>
    <scope>NUCLEOTIDE SEQUENCE [LARGE SCALE GENOMIC DNA]</scope>
    <source>
        <strain evidence="2">CECT 7223</strain>
    </source>
</reference>
<gene>
    <name evidence="1" type="ORF">VAT7223_01836</name>
</gene>
<name>A0A1C3IQT6_9VIBR</name>
<dbReference type="EMBL" id="FLQP01000023">
    <property type="protein sequence ID" value="SBS63789.1"/>
    <property type="molecule type" value="Genomic_DNA"/>
</dbReference>
<protein>
    <submittedName>
        <fullName evidence="1">Uncharacterized protein</fullName>
    </submittedName>
</protein>
<organism evidence="1 2">
    <name type="scientific">Vibrio atlanticus</name>
    <dbReference type="NCBI Taxonomy" id="693153"/>
    <lineage>
        <taxon>Bacteria</taxon>
        <taxon>Pseudomonadati</taxon>
        <taxon>Pseudomonadota</taxon>
        <taxon>Gammaproteobacteria</taxon>
        <taxon>Vibrionales</taxon>
        <taxon>Vibrionaceae</taxon>
        <taxon>Vibrio</taxon>
    </lineage>
</organism>
<evidence type="ECO:0000313" key="2">
    <source>
        <dbReference type="Proteomes" id="UP000092876"/>
    </source>
</evidence>
<proteinExistence type="predicted"/>
<evidence type="ECO:0000313" key="1">
    <source>
        <dbReference type="EMBL" id="SBS63789.1"/>
    </source>
</evidence>